<reference evidence="1" key="1">
    <citation type="submission" date="2014-09" db="EMBL/GenBank/DDBJ databases">
        <authorList>
            <person name="Magalhaes I.L.F."/>
            <person name="Oliveira U."/>
            <person name="Santos F.R."/>
            <person name="Vidigal T.H.D.A."/>
            <person name="Brescovit A.D."/>
            <person name="Santos A.J."/>
        </authorList>
    </citation>
    <scope>NUCLEOTIDE SEQUENCE</scope>
    <source>
        <tissue evidence="1">Shoot tissue taken approximately 20 cm above the soil surface</tissue>
    </source>
</reference>
<protein>
    <submittedName>
        <fullName evidence="1">Uncharacterized protein</fullName>
    </submittedName>
</protein>
<accession>A0A0A9ABY7</accession>
<name>A0A0A9ABY7_ARUDO</name>
<dbReference type="AlphaFoldDB" id="A0A0A9ABY7"/>
<dbReference type="EMBL" id="GBRH01248731">
    <property type="protein sequence ID" value="JAD49164.1"/>
    <property type="molecule type" value="Transcribed_RNA"/>
</dbReference>
<organism evidence="1">
    <name type="scientific">Arundo donax</name>
    <name type="common">Giant reed</name>
    <name type="synonym">Donax arundinaceus</name>
    <dbReference type="NCBI Taxonomy" id="35708"/>
    <lineage>
        <taxon>Eukaryota</taxon>
        <taxon>Viridiplantae</taxon>
        <taxon>Streptophyta</taxon>
        <taxon>Embryophyta</taxon>
        <taxon>Tracheophyta</taxon>
        <taxon>Spermatophyta</taxon>
        <taxon>Magnoliopsida</taxon>
        <taxon>Liliopsida</taxon>
        <taxon>Poales</taxon>
        <taxon>Poaceae</taxon>
        <taxon>PACMAD clade</taxon>
        <taxon>Arundinoideae</taxon>
        <taxon>Arundineae</taxon>
        <taxon>Arundo</taxon>
    </lineage>
</organism>
<sequence length="55" mass="6373">MRKMKAPLYMDRGGRSITDRRCSPSWYSMAYFESPRKYSASPTRAVGHGLTSTYY</sequence>
<proteinExistence type="predicted"/>
<reference evidence="1" key="2">
    <citation type="journal article" date="2015" name="Data Brief">
        <title>Shoot transcriptome of the giant reed, Arundo donax.</title>
        <authorList>
            <person name="Barrero R.A."/>
            <person name="Guerrero F.D."/>
            <person name="Moolhuijzen P."/>
            <person name="Goolsby J.A."/>
            <person name="Tidwell J."/>
            <person name="Bellgard S.E."/>
            <person name="Bellgard M.I."/>
        </authorList>
    </citation>
    <scope>NUCLEOTIDE SEQUENCE</scope>
    <source>
        <tissue evidence="1">Shoot tissue taken approximately 20 cm above the soil surface</tissue>
    </source>
</reference>
<evidence type="ECO:0000313" key="1">
    <source>
        <dbReference type="EMBL" id="JAD49164.1"/>
    </source>
</evidence>